<dbReference type="Gene3D" id="3.90.226.10">
    <property type="entry name" value="2-enoyl-CoA Hydratase, Chain A, domain 1"/>
    <property type="match status" value="1"/>
</dbReference>
<dbReference type="InterPro" id="IPR012393">
    <property type="entry name" value="Tricorn_protease"/>
</dbReference>
<keyword evidence="7" id="KW-0472">Membrane</keyword>
<dbReference type="InterPro" id="IPR036034">
    <property type="entry name" value="PDZ_sf"/>
</dbReference>
<keyword evidence="5" id="KW-0378">Hydrolase</keyword>
<dbReference type="Gene3D" id="2.30.42.10">
    <property type="match status" value="1"/>
</dbReference>
<dbReference type="SUPFAM" id="SSF52096">
    <property type="entry name" value="ClpP/crotonase"/>
    <property type="match status" value="1"/>
</dbReference>
<dbReference type="InterPro" id="IPR048818">
    <property type="entry name" value="BACUNI_00178-like_N"/>
</dbReference>
<keyword evidence="3" id="KW-0963">Cytoplasm</keyword>
<accession>A0A4P7VJG8</accession>
<evidence type="ECO:0000256" key="4">
    <source>
        <dbReference type="ARBA" id="ARBA00022670"/>
    </source>
</evidence>
<gene>
    <name evidence="9" type="ORF">E7746_08270</name>
</gene>
<dbReference type="InterPro" id="IPR028204">
    <property type="entry name" value="Tricorn_C1"/>
</dbReference>
<dbReference type="OrthoDB" id="9815657at2"/>
<dbReference type="PANTHER" id="PTHR43253">
    <property type="entry name" value="TRICORN PROTEASE HOMOLOG 2-RELATED"/>
    <property type="match status" value="1"/>
</dbReference>
<name>A0A4P7VJG8_9BACT</name>
<proteinExistence type="inferred from homology"/>
<evidence type="ECO:0000256" key="3">
    <source>
        <dbReference type="ARBA" id="ARBA00022490"/>
    </source>
</evidence>
<reference evidence="9 10" key="1">
    <citation type="submission" date="2019-02" db="EMBL/GenBank/DDBJ databases">
        <title>Isolation and identification of novel species under the genus Muribaculum.</title>
        <authorList>
            <person name="Miyake S."/>
            <person name="Ding Y."/>
            <person name="Low A."/>
            <person name="Soh M."/>
            <person name="Seedorf H."/>
        </authorList>
    </citation>
    <scope>NUCLEOTIDE SEQUENCE [LARGE SCALE GENOMIC DNA]</scope>
    <source>
        <strain evidence="9 10">TLL-A4</strain>
    </source>
</reference>
<dbReference type="EMBL" id="CP039393">
    <property type="protein sequence ID" value="QCD35873.1"/>
    <property type="molecule type" value="Genomic_DNA"/>
</dbReference>
<dbReference type="GO" id="GO:0005737">
    <property type="term" value="C:cytoplasm"/>
    <property type="evidence" value="ECO:0007669"/>
    <property type="project" value="UniProtKB-SubCell"/>
</dbReference>
<feature type="transmembrane region" description="Helical" evidence="7">
    <location>
        <begin position="12"/>
        <end position="32"/>
    </location>
</feature>
<keyword evidence="7" id="KW-1133">Transmembrane helix</keyword>
<dbReference type="GO" id="GO:0006508">
    <property type="term" value="P:proteolysis"/>
    <property type="evidence" value="ECO:0007669"/>
    <property type="project" value="UniProtKB-KW"/>
</dbReference>
<keyword evidence="6" id="KW-0720">Serine protease</keyword>
<dbReference type="SMART" id="SM00245">
    <property type="entry name" value="TSPc"/>
    <property type="match status" value="1"/>
</dbReference>
<keyword evidence="7" id="KW-0812">Transmembrane</keyword>
<keyword evidence="4" id="KW-0645">Protease</keyword>
<evidence type="ECO:0000313" key="10">
    <source>
        <dbReference type="Proteomes" id="UP000297031"/>
    </source>
</evidence>
<evidence type="ECO:0000256" key="5">
    <source>
        <dbReference type="ARBA" id="ARBA00022801"/>
    </source>
</evidence>
<evidence type="ECO:0000256" key="2">
    <source>
        <dbReference type="ARBA" id="ARBA00008524"/>
    </source>
</evidence>
<comment type="subcellular location">
    <subcellularLocation>
        <location evidence="1">Cytoplasm</location>
    </subcellularLocation>
</comment>
<dbReference type="RefSeq" id="WP_135947668.1">
    <property type="nucleotide sequence ID" value="NZ_CP039393.1"/>
</dbReference>
<evidence type="ECO:0000256" key="7">
    <source>
        <dbReference type="SAM" id="Phobius"/>
    </source>
</evidence>
<comment type="similarity">
    <text evidence="2">Belongs to the peptidase S41B family.</text>
</comment>
<organism evidence="9 10">
    <name type="scientific">Muribaculum gordoncarteri</name>
    <dbReference type="NCBI Taxonomy" id="2530390"/>
    <lineage>
        <taxon>Bacteria</taxon>
        <taxon>Pseudomonadati</taxon>
        <taxon>Bacteroidota</taxon>
        <taxon>Bacteroidia</taxon>
        <taxon>Bacteroidales</taxon>
        <taxon>Muribaculaceae</taxon>
        <taxon>Muribaculum</taxon>
    </lineage>
</organism>
<evidence type="ECO:0000313" key="9">
    <source>
        <dbReference type="EMBL" id="QCD35873.1"/>
    </source>
</evidence>
<evidence type="ECO:0000256" key="1">
    <source>
        <dbReference type="ARBA" id="ARBA00004496"/>
    </source>
</evidence>
<evidence type="ECO:0000259" key="8">
    <source>
        <dbReference type="SMART" id="SM00245"/>
    </source>
</evidence>
<dbReference type="GO" id="GO:0008236">
    <property type="term" value="F:serine-type peptidase activity"/>
    <property type="evidence" value="ECO:0007669"/>
    <property type="project" value="UniProtKB-KW"/>
</dbReference>
<protein>
    <submittedName>
        <fullName evidence="9">Peptidase S41</fullName>
    </submittedName>
</protein>
<dbReference type="InterPro" id="IPR029045">
    <property type="entry name" value="ClpP/crotonase-like_dom_sf"/>
</dbReference>
<dbReference type="Pfam" id="PF21558">
    <property type="entry name" value="Pept_S41_N_bact"/>
    <property type="match status" value="1"/>
</dbReference>
<dbReference type="KEGG" id="mgod:E7746_08270"/>
<keyword evidence="10" id="KW-1185">Reference proteome</keyword>
<dbReference type="Pfam" id="PF03572">
    <property type="entry name" value="Peptidase_S41"/>
    <property type="match status" value="1"/>
</dbReference>
<dbReference type="Proteomes" id="UP000297031">
    <property type="component" value="Chromosome"/>
</dbReference>
<evidence type="ECO:0000256" key="6">
    <source>
        <dbReference type="ARBA" id="ARBA00022825"/>
    </source>
</evidence>
<dbReference type="PANTHER" id="PTHR43253:SF1">
    <property type="entry name" value="TRICORN PROTEASE HOMOLOG 2-RELATED"/>
    <property type="match status" value="1"/>
</dbReference>
<dbReference type="AlphaFoldDB" id="A0A4P7VJG8"/>
<sequence length="420" mass="46993">MKSKPIVKTLLRILLVLVALVLFTFAGLIVYFKFFYSSETTAESYYVENLPLKSDSFSDDFHEITEIVKDNYSLCKSKHLNIDSLCDSYSARIGHISTSKEYGELLQEFFASLKVGHSFVYLKKYSAGMIPVLINDSVFINKPNKLMTEAGLMDKDRVIAVEGEPVAEWMNRNEKYVSASTSHNRRLFTSVDIFNSLSDTVRNITVCRGIDTIKVELPLLPNDKLPSNAIVETSSKRLNDSIGYIAINTMMDGVLESFISDFNKVRNLPNLIIDVRNNEGGNSGNGRELCRYFIHHDQPHCIDNKIMSPMDNAYQGKVILLTSPMTFSAAESFVIDMKESGDVILVGEPTAGDTGNHPQTFRTSNGISFRIPTAAPSVSPKGFPLEGIGIVPDYNITQTVSDYFNDKDTQLEFAIDYLNR</sequence>
<dbReference type="InterPro" id="IPR005151">
    <property type="entry name" value="Tail-specific_protease"/>
</dbReference>
<feature type="domain" description="Tail specific protease" evidence="8">
    <location>
        <begin position="212"/>
        <end position="397"/>
    </location>
</feature>
<dbReference type="Gene3D" id="3.30.750.44">
    <property type="match status" value="1"/>
</dbReference>
<dbReference type="Pfam" id="PF14684">
    <property type="entry name" value="Tricorn_C1"/>
    <property type="match status" value="1"/>
</dbReference>